<comment type="caution">
    <text evidence="4">The sequence shown here is derived from an EMBL/GenBank/DDBJ whole genome shotgun (WGS) entry which is preliminary data.</text>
</comment>
<dbReference type="AlphaFoldDB" id="A0AAD7WHH0"/>
<dbReference type="Gene3D" id="3.90.1380.10">
    <property type="entry name" value="Threonine synthase, N-terminal domain"/>
    <property type="match status" value="1"/>
</dbReference>
<dbReference type="Pfam" id="PF01202">
    <property type="entry name" value="SKI"/>
    <property type="match status" value="1"/>
</dbReference>
<keyword evidence="2" id="KW-0663">Pyridoxal phosphate</keyword>
<keyword evidence="5" id="KW-1185">Reference proteome</keyword>
<dbReference type="InterPro" id="IPR027417">
    <property type="entry name" value="P-loop_NTPase"/>
</dbReference>
<comment type="cofactor">
    <cofactor evidence="1">
        <name>pyridoxal 5'-phosphate</name>
        <dbReference type="ChEBI" id="CHEBI:597326"/>
    </cofactor>
</comment>
<dbReference type="PROSITE" id="PS00165">
    <property type="entry name" value="DEHYDRATASE_SER_THR"/>
    <property type="match status" value="1"/>
</dbReference>
<evidence type="ECO:0000313" key="5">
    <source>
        <dbReference type="Proteomes" id="UP001221898"/>
    </source>
</evidence>
<dbReference type="InterPro" id="IPR036052">
    <property type="entry name" value="TrpB-like_PALP_sf"/>
</dbReference>
<reference evidence="4" key="1">
    <citation type="journal article" date="2023" name="Science">
        <title>Genome structures resolve the early diversification of teleost fishes.</title>
        <authorList>
            <person name="Parey E."/>
            <person name="Louis A."/>
            <person name="Montfort J."/>
            <person name="Bouchez O."/>
            <person name="Roques C."/>
            <person name="Iampietro C."/>
            <person name="Lluch J."/>
            <person name="Castinel A."/>
            <person name="Donnadieu C."/>
            <person name="Desvignes T."/>
            <person name="Floi Bucao C."/>
            <person name="Jouanno E."/>
            <person name="Wen M."/>
            <person name="Mejri S."/>
            <person name="Dirks R."/>
            <person name="Jansen H."/>
            <person name="Henkel C."/>
            <person name="Chen W.J."/>
            <person name="Zahm M."/>
            <person name="Cabau C."/>
            <person name="Klopp C."/>
            <person name="Thompson A.W."/>
            <person name="Robinson-Rechavi M."/>
            <person name="Braasch I."/>
            <person name="Lecointre G."/>
            <person name="Bobe J."/>
            <person name="Postlethwait J.H."/>
            <person name="Berthelot C."/>
            <person name="Roest Crollius H."/>
            <person name="Guiguen Y."/>
        </authorList>
    </citation>
    <scope>NUCLEOTIDE SEQUENCE</scope>
    <source>
        <strain evidence="4">NC1722</strain>
    </source>
</reference>
<dbReference type="PANTHER" id="PTHR43515">
    <property type="entry name" value="THREONINE SYNTHASE-LIKE 1"/>
    <property type="match status" value="1"/>
</dbReference>
<dbReference type="Proteomes" id="UP001221898">
    <property type="component" value="Unassembled WGS sequence"/>
</dbReference>
<dbReference type="SUPFAM" id="SSF53686">
    <property type="entry name" value="Tryptophan synthase beta subunit-like PLP-dependent enzymes"/>
    <property type="match status" value="1"/>
</dbReference>
<accession>A0AAD7WHH0</accession>
<dbReference type="InterPro" id="IPR000634">
    <property type="entry name" value="Ser/Thr_deHydtase_PyrdxlP-BS"/>
</dbReference>
<dbReference type="InterPro" id="IPR037158">
    <property type="entry name" value="Thr_synth_N_sf"/>
</dbReference>
<dbReference type="Gene3D" id="3.40.50.300">
    <property type="entry name" value="P-loop containing nucleotide triphosphate hydrolases"/>
    <property type="match status" value="1"/>
</dbReference>
<evidence type="ECO:0000313" key="4">
    <source>
        <dbReference type="EMBL" id="KAJ8396795.1"/>
    </source>
</evidence>
<dbReference type="InterPro" id="IPR029144">
    <property type="entry name" value="Thr_synth_N"/>
</dbReference>
<protein>
    <recommendedName>
        <fullName evidence="3">Threonine synthase N-terminal domain-containing protein</fullName>
    </recommendedName>
</protein>
<gene>
    <name evidence="4" type="ORF">AAFF_G00013940</name>
</gene>
<evidence type="ECO:0000259" key="3">
    <source>
        <dbReference type="Pfam" id="PF14821"/>
    </source>
</evidence>
<dbReference type="GO" id="GO:0005737">
    <property type="term" value="C:cytoplasm"/>
    <property type="evidence" value="ECO:0007669"/>
    <property type="project" value="TreeGrafter"/>
</dbReference>
<dbReference type="PANTHER" id="PTHR43515:SF1">
    <property type="entry name" value="THREONINE SYNTHASE-LIKE 1"/>
    <property type="match status" value="1"/>
</dbReference>
<dbReference type="Gene3D" id="3.40.50.1100">
    <property type="match status" value="2"/>
</dbReference>
<dbReference type="EMBL" id="JAINUG010000103">
    <property type="protein sequence ID" value="KAJ8396795.1"/>
    <property type="molecule type" value="Genomic_DNA"/>
</dbReference>
<evidence type="ECO:0000256" key="1">
    <source>
        <dbReference type="ARBA" id="ARBA00001933"/>
    </source>
</evidence>
<organism evidence="4 5">
    <name type="scientific">Aldrovandia affinis</name>
    <dbReference type="NCBI Taxonomy" id="143900"/>
    <lineage>
        <taxon>Eukaryota</taxon>
        <taxon>Metazoa</taxon>
        <taxon>Chordata</taxon>
        <taxon>Craniata</taxon>
        <taxon>Vertebrata</taxon>
        <taxon>Euteleostomi</taxon>
        <taxon>Actinopterygii</taxon>
        <taxon>Neopterygii</taxon>
        <taxon>Teleostei</taxon>
        <taxon>Notacanthiformes</taxon>
        <taxon>Halosauridae</taxon>
        <taxon>Aldrovandia</taxon>
    </lineage>
</organism>
<dbReference type="GO" id="GO:0006520">
    <property type="term" value="P:amino acid metabolic process"/>
    <property type="evidence" value="ECO:0007669"/>
    <property type="project" value="InterPro"/>
</dbReference>
<evidence type="ECO:0000256" key="2">
    <source>
        <dbReference type="ARBA" id="ARBA00022898"/>
    </source>
</evidence>
<feature type="domain" description="Threonine synthase N-terminal" evidence="3">
    <location>
        <begin position="101"/>
        <end position="177"/>
    </location>
</feature>
<sequence>MQRLMHSGMVVYLDVDPEDIMQRLSRMKVNRIVGQGPSVSMSDILQYRQKFYDRWLDVRVLCGLGDTAEEVAKKVLQTRMRYQDSESETFISNRHCLSKGTESAGEPKYFSDIVLEGLAPDGGLYVPERGFPKLEACDWLRMVGMSYPEKAATVLEKCTHPLDMPAAQLRSMVQKAYGENFACASIAPVRHLIHNQYVQELFHGPTASFKDLAMQLMAQLFTYCLPQKLIECQLNQLGVPTPADVVPLLGLSGPGL</sequence>
<dbReference type="GO" id="GO:0030170">
    <property type="term" value="F:pyridoxal phosphate binding"/>
    <property type="evidence" value="ECO:0007669"/>
    <property type="project" value="InterPro"/>
</dbReference>
<dbReference type="Pfam" id="PF14821">
    <property type="entry name" value="Thr_synth_N"/>
    <property type="match status" value="1"/>
</dbReference>
<name>A0AAD7WHH0_9TELE</name>
<dbReference type="InterPro" id="IPR031322">
    <property type="entry name" value="Shikimate/glucono_kinase"/>
</dbReference>
<proteinExistence type="predicted"/>